<organism evidence="7 8">
    <name type="scientific">Bifidobacterium myosotis</name>
    <dbReference type="NCBI Taxonomy" id="1630166"/>
    <lineage>
        <taxon>Bacteria</taxon>
        <taxon>Bacillati</taxon>
        <taxon>Actinomycetota</taxon>
        <taxon>Actinomycetes</taxon>
        <taxon>Bifidobacteriales</taxon>
        <taxon>Bifidobacteriaceae</taxon>
        <taxon>Bifidobacterium</taxon>
    </lineage>
</organism>
<reference evidence="7 8" key="1">
    <citation type="journal article" date="2017" name="BMC Genomics">
        <title>Comparative genomic and phylogenomic analyses of the Bifidobacteriaceae family.</title>
        <authorList>
            <person name="Lugli G.A."/>
            <person name="Milani C."/>
            <person name="Turroni F."/>
            <person name="Duranti S."/>
            <person name="Mancabelli L."/>
            <person name="Mangifesta M."/>
            <person name="Ferrario C."/>
            <person name="Modesto M."/>
            <person name="Mattarelli P."/>
            <person name="Jiri K."/>
            <person name="van Sinderen D."/>
            <person name="Ventura M."/>
        </authorList>
    </citation>
    <scope>NUCLEOTIDE SEQUENCE [LARGE SCALE GENOMIC DNA]</scope>
    <source>
        <strain evidence="7 8">DSM 100196</strain>
    </source>
</reference>
<dbReference type="AlphaFoldDB" id="A0A261FM33"/>
<sequence length="691" mass="78435">MSDGEWESVVRVVYPTQDVDQVWPLYALDWTQPMLSDALLDPRIDMEQLNLGGMNQSSFQRVIRRGLTGGKASGATNDSFAFVDRTGLQVNAGSRTSLCTFFNAFPAGYWRRWTNVETVRFVAEARGAGRVLLYRSNGRGLFFPAGSVNVGGVSGGTRDEENTADDWQQISVEIPMVDLMDGGFFWFDAEAAAHGSGLEVRDAAWQVPVARRTAKVRTTLSIAIATFNRAPYCLNQLKAISRAAALRERLDTVYCTDQGTDHVCNQADFDGVAKDLGRQLTYIQQRNLGGSGGFSRGMYETVEAGTSSYCLLLDDDAISEPESILRAVQFADYAFKPLLVGGGMLHLDNRTMLYTQGERFDWQRMWMKPSLELGYNHDFAAEPLRDASERHQRIDEDFNGWWMCLIPVKALKTIGLSLPVFIKFDDIEYGMRAKRAGFPTVGLPGVAVWHQAWHSKDPSRTWEEYFFVRNRWIAALLLQPDRPFKPMLFESMYGDAVLGMRFIYSAMRLRHEALRDILRGPQYIVDSFPTRLGEIRELRAGFPDAQGKPSFEDFPEAQREYVSARRHPRSRKFKAKSALKAAAASFLSREDASNAERPDLAIPAQDSYWWTWLANGHVRSALVTSPDGNSVSWLKRNDPLFRRNMVECYRLVNRILRDWKRLSAEYRAYDLPSLKTWGRIFAADKKREAKH</sequence>
<dbReference type="PANTHER" id="PTHR43179:SF12">
    <property type="entry name" value="GALACTOFURANOSYLTRANSFERASE GLFT2"/>
    <property type="match status" value="1"/>
</dbReference>
<proteinExistence type="inferred from homology"/>
<comment type="pathway">
    <text evidence="1">Cell wall biogenesis; cell wall polysaccharide biosynthesis.</text>
</comment>
<evidence type="ECO:0000259" key="5">
    <source>
        <dbReference type="Pfam" id="PF17994"/>
    </source>
</evidence>
<name>A0A261FM33_9BIFI</name>
<dbReference type="Pfam" id="PF17994">
    <property type="entry name" value="Glft2_N"/>
    <property type="match status" value="1"/>
</dbReference>
<accession>A0A261FM33</accession>
<dbReference type="InterPro" id="IPR045699">
    <property type="entry name" value="GlfT2_C"/>
</dbReference>
<evidence type="ECO:0000256" key="1">
    <source>
        <dbReference type="ARBA" id="ARBA00004776"/>
    </source>
</evidence>
<evidence type="ECO:0000313" key="8">
    <source>
        <dbReference type="Proteomes" id="UP000216871"/>
    </source>
</evidence>
<dbReference type="RefSeq" id="WP_233428175.1">
    <property type="nucleotide sequence ID" value="NZ_MWWW01000011.1"/>
</dbReference>
<evidence type="ECO:0000256" key="3">
    <source>
        <dbReference type="ARBA" id="ARBA00022676"/>
    </source>
</evidence>
<dbReference type="EMBL" id="MWWW01000011">
    <property type="protein sequence ID" value="OZG59876.1"/>
    <property type="molecule type" value="Genomic_DNA"/>
</dbReference>
<dbReference type="InterPro" id="IPR029044">
    <property type="entry name" value="Nucleotide-diphossugar_trans"/>
</dbReference>
<evidence type="ECO:0000256" key="2">
    <source>
        <dbReference type="ARBA" id="ARBA00006739"/>
    </source>
</evidence>
<dbReference type="PANTHER" id="PTHR43179">
    <property type="entry name" value="RHAMNOSYLTRANSFERASE WBBL"/>
    <property type="match status" value="1"/>
</dbReference>
<evidence type="ECO:0000259" key="6">
    <source>
        <dbReference type="Pfam" id="PF19320"/>
    </source>
</evidence>
<keyword evidence="3" id="KW-0328">Glycosyltransferase</keyword>
<dbReference type="SUPFAM" id="SSF53448">
    <property type="entry name" value="Nucleotide-diphospho-sugar transferases"/>
    <property type="match status" value="1"/>
</dbReference>
<protein>
    <submittedName>
        <fullName evidence="7">Glycosyl transferase family 2</fullName>
    </submittedName>
</protein>
<evidence type="ECO:0000256" key="4">
    <source>
        <dbReference type="ARBA" id="ARBA00022679"/>
    </source>
</evidence>
<gene>
    <name evidence="7" type="ORF">BMYO_1110</name>
</gene>
<evidence type="ECO:0000313" key="7">
    <source>
        <dbReference type="EMBL" id="OZG59876.1"/>
    </source>
</evidence>
<dbReference type="Pfam" id="PF19320">
    <property type="entry name" value="GlfT2_domain3"/>
    <property type="match status" value="1"/>
</dbReference>
<dbReference type="InterPro" id="IPR040492">
    <property type="entry name" value="GlfT2_N"/>
</dbReference>
<comment type="similarity">
    <text evidence="2">Belongs to the glycosyltransferase 2 family.</text>
</comment>
<dbReference type="Proteomes" id="UP000216871">
    <property type="component" value="Unassembled WGS sequence"/>
</dbReference>
<keyword evidence="8" id="KW-1185">Reference proteome</keyword>
<dbReference type="GO" id="GO:0016757">
    <property type="term" value="F:glycosyltransferase activity"/>
    <property type="evidence" value="ECO:0007669"/>
    <property type="project" value="UniProtKB-KW"/>
</dbReference>
<keyword evidence="4 7" id="KW-0808">Transferase</keyword>
<comment type="caution">
    <text evidence="7">The sequence shown here is derived from an EMBL/GenBank/DDBJ whole genome shotgun (WGS) entry which is preliminary data.</text>
</comment>
<dbReference type="Pfam" id="PF13641">
    <property type="entry name" value="Glyco_tranf_2_3"/>
    <property type="match status" value="1"/>
</dbReference>
<feature type="domain" description="Galactofuranosyltransferase GlfT2 N-terminal" evidence="5">
    <location>
        <begin position="77"/>
        <end position="207"/>
    </location>
</feature>
<dbReference type="Gene3D" id="3.90.550.60">
    <property type="match status" value="1"/>
</dbReference>
<feature type="domain" description="Galactofuranosyltransferase-2 C-terminal" evidence="6">
    <location>
        <begin position="501"/>
        <end position="682"/>
    </location>
</feature>